<proteinExistence type="predicted"/>
<dbReference type="AlphaFoldDB" id="A0A239WMU6"/>
<evidence type="ECO:0000313" key="2">
    <source>
        <dbReference type="Proteomes" id="UP000215196"/>
    </source>
</evidence>
<organism evidence="1 2">
    <name type="scientific">Chryseobacterium taklimakanense</name>
    <dbReference type="NCBI Taxonomy" id="536441"/>
    <lineage>
        <taxon>Bacteria</taxon>
        <taxon>Pseudomonadati</taxon>
        <taxon>Bacteroidota</taxon>
        <taxon>Flavobacteriia</taxon>
        <taxon>Flavobacteriales</taxon>
        <taxon>Weeksellaceae</taxon>
        <taxon>Chryseobacterium group</taxon>
        <taxon>Chryseobacterium</taxon>
    </lineage>
</organism>
<evidence type="ECO:0008006" key="3">
    <source>
        <dbReference type="Google" id="ProtNLM"/>
    </source>
</evidence>
<sequence>MNKITLLIIFFCLLNCSGQDKKDINSKTMTTESFDIIKFDKDRSTVFEGEIITSNSVTDTIKEGVRTRTIYDEGYLEYIEINNSFFGIYKEYYKNGNIKKLWTKDLVEYVKGYAPWGKEYQYDISGKLSKEINYESLYQNVKVNPEILFVILNDENIFEKNNPAKYRLSIWFHDEKVKSEEKIWNRLKYNDGDNPFWEIVRDYRQHDEEPVIEKVFKIDAKSGEIQEVKGR</sequence>
<gene>
    <name evidence="1" type="ORF">SAMEA4412677_00378</name>
</gene>
<name>A0A239WMU6_9FLAO</name>
<dbReference type="KEGG" id="ctak:4412677_00378"/>
<evidence type="ECO:0000313" key="1">
    <source>
        <dbReference type="EMBL" id="SNV34934.1"/>
    </source>
</evidence>
<protein>
    <recommendedName>
        <fullName evidence="3">MORN repeat variant</fullName>
    </recommendedName>
</protein>
<accession>A0A239WMU6</accession>
<dbReference type="EMBL" id="LT906465">
    <property type="protein sequence ID" value="SNV34934.1"/>
    <property type="molecule type" value="Genomic_DNA"/>
</dbReference>
<keyword evidence="2" id="KW-1185">Reference proteome</keyword>
<dbReference type="Proteomes" id="UP000215196">
    <property type="component" value="Chromosome 1"/>
</dbReference>
<reference evidence="1 2" key="1">
    <citation type="submission" date="2017-06" db="EMBL/GenBank/DDBJ databases">
        <authorList>
            <consortium name="Pathogen Informatics"/>
        </authorList>
    </citation>
    <scope>NUCLEOTIDE SEQUENCE [LARGE SCALE GENOMIC DNA]</scope>
    <source>
        <strain evidence="1 2">NCTC13490</strain>
    </source>
</reference>